<dbReference type="AlphaFoldDB" id="A0A139BPQ3"/>
<dbReference type="FunFam" id="2.40.30.170:FF:000010">
    <property type="entry name" value="Efflux RND transporter periplasmic adaptor subunit"/>
    <property type="match status" value="1"/>
</dbReference>
<keyword evidence="2" id="KW-0813">Transport</keyword>
<accession>A0A139BPQ3</accession>
<dbReference type="PATRIC" id="fig|1796491.3.peg.3189"/>
<gene>
    <name evidence="6" type="ORF">AWT59_2908</name>
</gene>
<feature type="domain" description="CusB-like beta-barrel" evidence="3">
    <location>
        <begin position="185"/>
        <end position="256"/>
    </location>
</feature>
<evidence type="ECO:0000256" key="2">
    <source>
        <dbReference type="ARBA" id="ARBA00022448"/>
    </source>
</evidence>
<dbReference type="GO" id="GO:0015679">
    <property type="term" value="P:plasma membrane copper ion transport"/>
    <property type="evidence" value="ECO:0007669"/>
    <property type="project" value="TreeGrafter"/>
</dbReference>
<feature type="domain" description="YknX-like C-terminal permuted SH3-like" evidence="5">
    <location>
        <begin position="264"/>
        <end position="324"/>
    </location>
</feature>
<dbReference type="InterPro" id="IPR058647">
    <property type="entry name" value="BSH_CzcB-like"/>
</dbReference>
<evidence type="ECO:0000259" key="5">
    <source>
        <dbReference type="Pfam" id="PF25989"/>
    </source>
</evidence>
<dbReference type="SUPFAM" id="SSF111369">
    <property type="entry name" value="HlyD-like secretion proteins"/>
    <property type="match status" value="1"/>
</dbReference>
<dbReference type="NCBIfam" id="TIGR01730">
    <property type="entry name" value="RND_mfp"/>
    <property type="match status" value="1"/>
</dbReference>
<comment type="similarity">
    <text evidence="1">Belongs to the membrane fusion protein (MFP) (TC 8.A.1) family.</text>
</comment>
<evidence type="ECO:0000259" key="3">
    <source>
        <dbReference type="Pfam" id="PF25954"/>
    </source>
</evidence>
<dbReference type="PANTHER" id="PTHR30097:SF4">
    <property type="entry name" value="SLR6042 PROTEIN"/>
    <property type="match status" value="1"/>
</dbReference>
<proteinExistence type="inferred from homology"/>
<dbReference type="Proteomes" id="UP000070578">
    <property type="component" value="Unassembled WGS sequence"/>
</dbReference>
<dbReference type="GO" id="GO:0030313">
    <property type="term" value="C:cell envelope"/>
    <property type="evidence" value="ECO:0007669"/>
    <property type="project" value="TreeGrafter"/>
</dbReference>
<organism evidence="6 7">
    <name type="scientific">Candidatus Gallionella acididurans</name>
    <dbReference type="NCBI Taxonomy" id="1796491"/>
    <lineage>
        <taxon>Bacteria</taxon>
        <taxon>Pseudomonadati</taxon>
        <taxon>Pseudomonadota</taxon>
        <taxon>Betaproteobacteria</taxon>
        <taxon>Nitrosomonadales</taxon>
        <taxon>Gallionellaceae</taxon>
        <taxon>Gallionella</taxon>
    </lineage>
</organism>
<dbReference type="GO" id="GO:0060003">
    <property type="term" value="P:copper ion export"/>
    <property type="evidence" value="ECO:0007669"/>
    <property type="project" value="TreeGrafter"/>
</dbReference>
<dbReference type="InterPro" id="IPR058637">
    <property type="entry name" value="YknX-like_C"/>
</dbReference>
<dbReference type="GO" id="GO:0022857">
    <property type="term" value="F:transmembrane transporter activity"/>
    <property type="evidence" value="ECO:0007669"/>
    <property type="project" value="InterPro"/>
</dbReference>
<reference evidence="6 7" key="2">
    <citation type="submission" date="2016-03" db="EMBL/GenBank/DDBJ databases">
        <title>New uncultured bacterium of the family Gallionellaceae from acid mine drainage: description and reconstruction of genome based on metagenomic analysis of microbial community.</title>
        <authorList>
            <person name="Kadnikov V."/>
            <person name="Ivasenko D."/>
            <person name="Beletsky A."/>
            <person name="Mardanov A."/>
            <person name="Danilova E."/>
            <person name="Pimenov N."/>
            <person name="Karnachuk O."/>
            <person name="Ravin N."/>
        </authorList>
    </citation>
    <scope>NUCLEOTIDE SEQUENCE [LARGE SCALE GENOMIC DNA]</scope>
    <source>
        <strain evidence="6">ShG14-8</strain>
    </source>
</reference>
<protein>
    <submittedName>
        <fullName evidence="6">Cobalt-zinc-cadmium efflux system protein CzcB</fullName>
    </submittedName>
</protein>
<feature type="domain" description="CzcB-like barrel-sandwich hybrid" evidence="4">
    <location>
        <begin position="104"/>
        <end position="179"/>
    </location>
</feature>
<evidence type="ECO:0000313" key="6">
    <source>
        <dbReference type="EMBL" id="KXS30960.1"/>
    </source>
</evidence>
<name>A0A139BPQ3_9PROT</name>
<dbReference type="GO" id="GO:0016020">
    <property type="term" value="C:membrane"/>
    <property type="evidence" value="ECO:0007669"/>
    <property type="project" value="InterPro"/>
</dbReference>
<dbReference type="Gene3D" id="2.40.30.170">
    <property type="match status" value="1"/>
</dbReference>
<dbReference type="EMBL" id="LSLI01000114">
    <property type="protein sequence ID" value="KXS30960.1"/>
    <property type="molecule type" value="Genomic_DNA"/>
</dbReference>
<dbReference type="InterPro" id="IPR051909">
    <property type="entry name" value="MFP_Cation_Efflux"/>
</dbReference>
<dbReference type="Pfam" id="PF25954">
    <property type="entry name" value="Beta-barrel_RND_2"/>
    <property type="match status" value="1"/>
</dbReference>
<sequence>MFTLTTNLYEGNNMPNLSKPRMNGQLLRQLRSLFFLALFAAPGAVPCAFAHGGEIEVSGGNRGTVQLSAAQQKAIAVQLASASLRPLSTELNLNGEVQLLPNRQADVSLRISGQIKGLYANLGDRVRAGQRLVLVQSRLVGDPPPSVTINAPMSGVIDARNVVVGQAVEPNTVLFHISDRSQLIVVARVYEEDIGKIKTGQKARVRVLSDTKQVFTGKVTLIDPNLDPLNRTVKVWIQLANPQGLLKPNMFARASVILRANGAALTIPNGAIIEANGEKFVFVREGDKYNRVEVSVGAKDDEYSEITDGLVPGDEVVTQGNREIYTMWLTGGQMKAED</sequence>
<evidence type="ECO:0000259" key="4">
    <source>
        <dbReference type="Pfam" id="PF25973"/>
    </source>
</evidence>
<comment type="caution">
    <text evidence="6">The sequence shown here is derived from an EMBL/GenBank/DDBJ whole genome shotgun (WGS) entry which is preliminary data.</text>
</comment>
<dbReference type="Gene3D" id="2.40.50.100">
    <property type="match status" value="1"/>
</dbReference>
<reference evidence="6 7" key="1">
    <citation type="submission" date="2016-02" db="EMBL/GenBank/DDBJ databases">
        <authorList>
            <person name="Wen L."/>
            <person name="He K."/>
            <person name="Yang H."/>
        </authorList>
    </citation>
    <scope>NUCLEOTIDE SEQUENCE [LARGE SCALE GENOMIC DNA]</scope>
    <source>
        <strain evidence="6">ShG14-8</strain>
    </source>
</reference>
<dbReference type="Pfam" id="PF25989">
    <property type="entry name" value="YknX_C"/>
    <property type="match status" value="1"/>
</dbReference>
<dbReference type="InterPro" id="IPR058792">
    <property type="entry name" value="Beta-barrel_RND_2"/>
</dbReference>
<dbReference type="Gene3D" id="2.40.420.20">
    <property type="match status" value="1"/>
</dbReference>
<dbReference type="Pfam" id="PF25973">
    <property type="entry name" value="BSH_CzcB"/>
    <property type="match status" value="1"/>
</dbReference>
<dbReference type="PANTHER" id="PTHR30097">
    <property type="entry name" value="CATION EFFLUX SYSTEM PROTEIN CUSB"/>
    <property type="match status" value="1"/>
</dbReference>
<evidence type="ECO:0000256" key="1">
    <source>
        <dbReference type="ARBA" id="ARBA00009477"/>
    </source>
</evidence>
<dbReference type="InterPro" id="IPR006143">
    <property type="entry name" value="RND_pump_MFP"/>
</dbReference>
<evidence type="ECO:0000313" key="7">
    <source>
        <dbReference type="Proteomes" id="UP000070578"/>
    </source>
</evidence>